<dbReference type="Gene3D" id="3.40.50.1000">
    <property type="entry name" value="HAD superfamily/HAD-like"/>
    <property type="match status" value="1"/>
</dbReference>
<dbReference type="SFLD" id="SFLDS00003">
    <property type="entry name" value="Haloacid_Dehalogenase"/>
    <property type="match status" value="1"/>
</dbReference>
<dbReference type="EMBL" id="JADIMX010000083">
    <property type="protein sequence ID" value="MBO8434547.1"/>
    <property type="molecule type" value="Genomic_DNA"/>
</dbReference>
<reference evidence="1" key="1">
    <citation type="submission" date="2020-10" db="EMBL/GenBank/DDBJ databases">
        <authorList>
            <person name="Gilroy R."/>
        </authorList>
    </citation>
    <scope>NUCLEOTIDE SEQUENCE</scope>
    <source>
        <strain evidence="1">F6-4510</strain>
    </source>
</reference>
<dbReference type="GO" id="GO:0000287">
    <property type="term" value="F:magnesium ion binding"/>
    <property type="evidence" value="ECO:0007669"/>
    <property type="project" value="TreeGrafter"/>
</dbReference>
<gene>
    <name evidence="1" type="ORF">IAC55_04400</name>
</gene>
<dbReference type="PROSITE" id="PS01229">
    <property type="entry name" value="COF_2"/>
    <property type="match status" value="1"/>
</dbReference>
<name>A0A9D9DX48_9FIRM</name>
<dbReference type="SFLD" id="SFLDG01144">
    <property type="entry name" value="C2.B.4:_PGP_Like"/>
    <property type="match status" value="1"/>
</dbReference>
<protein>
    <submittedName>
        <fullName evidence="1">HAD family phosphatase</fullName>
    </submittedName>
</protein>
<dbReference type="InterPro" id="IPR023214">
    <property type="entry name" value="HAD_sf"/>
</dbReference>
<accession>A0A9D9DX48</accession>
<dbReference type="SFLD" id="SFLDG01140">
    <property type="entry name" value="C2.B:_Phosphomannomutase_and_P"/>
    <property type="match status" value="1"/>
</dbReference>
<sequence length="271" mass="30571">MDIDGTLTNEDKIISENTKNKLKELQSQGAVLVLASGRPTRGLMHFAKELEMDKHNGLLVSFNGARVTDCETGDILFDQTMTVDTCKAVLNHMKNFDVIPMVYKGEYLHVTDVYNNIVHAYGRELNIIHYESRLCNYKLCEVDDLEEFADFPMNKILTAGEPDYLQENYKKMMEPFKDSLNCVFTADMYFEFTEKGIDKANALHCALTPLGYTKEDMIAFGDAQNDKTMLEYAGIGVAMGNATQEIKDIADYITLSNNDDGIVHALNELLK</sequence>
<dbReference type="InterPro" id="IPR006379">
    <property type="entry name" value="HAD-SF_hydro_IIB"/>
</dbReference>
<dbReference type="PANTHER" id="PTHR10000">
    <property type="entry name" value="PHOSPHOSERINE PHOSPHATASE"/>
    <property type="match status" value="1"/>
</dbReference>
<dbReference type="GO" id="GO:0016791">
    <property type="term" value="F:phosphatase activity"/>
    <property type="evidence" value="ECO:0007669"/>
    <property type="project" value="TreeGrafter"/>
</dbReference>
<dbReference type="SUPFAM" id="SSF56784">
    <property type="entry name" value="HAD-like"/>
    <property type="match status" value="1"/>
</dbReference>
<comment type="caution">
    <text evidence="1">The sequence shown here is derived from an EMBL/GenBank/DDBJ whole genome shotgun (WGS) entry which is preliminary data.</text>
</comment>
<dbReference type="GO" id="GO:0005829">
    <property type="term" value="C:cytosol"/>
    <property type="evidence" value="ECO:0007669"/>
    <property type="project" value="TreeGrafter"/>
</dbReference>
<evidence type="ECO:0000313" key="1">
    <source>
        <dbReference type="EMBL" id="MBO8434547.1"/>
    </source>
</evidence>
<organism evidence="1 2">
    <name type="scientific">Candidatus Fimicola merdigallinarum</name>
    <dbReference type="NCBI Taxonomy" id="2840819"/>
    <lineage>
        <taxon>Bacteria</taxon>
        <taxon>Bacillati</taxon>
        <taxon>Bacillota</taxon>
        <taxon>Clostridia</taxon>
        <taxon>Lachnospirales</taxon>
        <taxon>Lachnospiraceae</taxon>
        <taxon>Lachnospiraceae incertae sedis</taxon>
        <taxon>Candidatus Fimicola</taxon>
    </lineage>
</organism>
<evidence type="ECO:0000313" key="2">
    <source>
        <dbReference type="Proteomes" id="UP000823611"/>
    </source>
</evidence>
<dbReference type="Pfam" id="PF08282">
    <property type="entry name" value="Hydrolase_3"/>
    <property type="match status" value="1"/>
</dbReference>
<dbReference type="InterPro" id="IPR000150">
    <property type="entry name" value="Cof"/>
</dbReference>
<dbReference type="AlphaFoldDB" id="A0A9D9DX48"/>
<dbReference type="NCBIfam" id="TIGR00099">
    <property type="entry name" value="Cof-subfamily"/>
    <property type="match status" value="1"/>
</dbReference>
<reference evidence="1" key="2">
    <citation type="journal article" date="2021" name="PeerJ">
        <title>Extensive microbial diversity within the chicken gut microbiome revealed by metagenomics and culture.</title>
        <authorList>
            <person name="Gilroy R."/>
            <person name="Ravi A."/>
            <person name="Getino M."/>
            <person name="Pursley I."/>
            <person name="Horton D.L."/>
            <person name="Alikhan N.F."/>
            <person name="Baker D."/>
            <person name="Gharbi K."/>
            <person name="Hall N."/>
            <person name="Watson M."/>
            <person name="Adriaenssens E.M."/>
            <person name="Foster-Nyarko E."/>
            <person name="Jarju S."/>
            <person name="Secka A."/>
            <person name="Antonio M."/>
            <person name="Oren A."/>
            <person name="Chaudhuri R.R."/>
            <person name="La Ragione R."/>
            <person name="Hildebrand F."/>
            <person name="Pallen M.J."/>
        </authorList>
    </citation>
    <scope>NUCLEOTIDE SEQUENCE</scope>
    <source>
        <strain evidence="1">F6-4510</strain>
    </source>
</reference>
<proteinExistence type="predicted"/>
<dbReference type="NCBIfam" id="TIGR01484">
    <property type="entry name" value="HAD-SF-IIB"/>
    <property type="match status" value="1"/>
</dbReference>
<dbReference type="Gene3D" id="3.30.1240.10">
    <property type="match status" value="1"/>
</dbReference>
<dbReference type="Proteomes" id="UP000823611">
    <property type="component" value="Unassembled WGS sequence"/>
</dbReference>
<dbReference type="InterPro" id="IPR036412">
    <property type="entry name" value="HAD-like_sf"/>
</dbReference>
<dbReference type="PANTHER" id="PTHR10000:SF8">
    <property type="entry name" value="HAD SUPERFAMILY HYDROLASE-LIKE, TYPE 3"/>
    <property type="match status" value="1"/>
</dbReference>
<dbReference type="CDD" id="cd07516">
    <property type="entry name" value="HAD_Pase"/>
    <property type="match status" value="1"/>
</dbReference>